<dbReference type="GO" id="GO:0070370">
    <property type="term" value="P:cellular heat acclimation"/>
    <property type="evidence" value="ECO:0007669"/>
    <property type="project" value="TreeGrafter"/>
</dbReference>
<dbReference type="InterPro" id="IPR009643">
    <property type="entry name" value="HS1-bd"/>
</dbReference>
<feature type="region of interest" description="Disordered" evidence="2">
    <location>
        <begin position="154"/>
        <end position="174"/>
    </location>
</feature>
<evidence type="ECO:0000256" key="1">
    <source>
        <dbReference type="ARBA" id="ARBA00006349"/>
    </source>
</evidence>
<comment type="caution">
    <text evidence="3">The sequence shown here is derived from an EMBL/GenBank/DDBJ whole genome shotgun (WGS) entry which is preliminary data.</text>
</comment>
<proteinExistence type="inferred from homology"/>
<dbReference type="PANTHER" id="PTHR19424:SF0">
    <property type="entry name" value="HEAT SHOCK FACTOR BINDING PROTEIN 1"/>
    <property type="match status" value="1"/>
</dbReference>
<keyword evidence="4" id="KW-1185">Reference proteome</keyword>
<dbReference type="Proteomes" id="UP001175227">
    <property type="component" value="Unassembled WGS sequence"/>
</dbReference>
<evidence type="ECO:0000313" key="4">
    <source>
        <dbReference type="Proteomes" id="UP001175227"/>
    </source>
</evidence>
<evidence type="ECO:0000256" key="2">
    <source>
        <dbReference type="SAM" id="MobiDB-lite"/>
    </source>
</evidence>
<dbReference type="PANTHER" id="PTHR19424">
    <property type="entry name" value="HEAT SHOCK FACTOR BINDING PROTEIN 1"/>
    <property type="match status" value="1"/>
</dbReference>
<comment type="similarity">
    <text evidence="1">Belongs to the HSBP1 family.</text>
</comment>
<dbReference type="EMBL" id="JAUEPR010000062">
    <property type="protein sequence ID" value="KAK0470658.1"/>
    <property type="molecule type" value="Genomic_DNA"/>
</dbReference>
<name>A0AA39NRT2_9AGAR</name>
<organism evidence="3 4">
    <name type="scientific">Armillaria novae-zelandiae</name>
    <dbReference type="NCBI Taxonomy" id="153914"/>
    <lineage>
        <taxon>Eukaryota</taxon>
        <taxon>Fungi</taxon>
        <taxon>Dikarya</taxon>
        <taxon>Basidiomycota</taxon>
        <taxon>Agaricomycotina</taxon>
        <taxon>Agaricomycetes</taxon>
        <taxon>Agaricomycetidae</taxon>
        <taxon>Agaricales</taxon>
        <taxon>Marasmiineae</taxon>
        <taxon>Physalacriaceae</taxon>
        <taxon>Armillaria</taxon>
    </lineage>
</organism>
<dbReference type="GO" id="GO:0005829">
    <property type="term" value="C:cytosol"/>
    <property type="evidence" value="ECO:0007669"/>
    <property type="project" value="TreeGrafter"/>
</dbReference>
<dbReference type="AlphaFoldDB" id="A0AA39NRT2"/>
<gene>
    <name evidence="3" type="ORF">IW261DRAFT_1573093</name>
</gene>
<dbReference type="Pfam" id="PF06825">
    <property type="entry name" value="HSBP1"/>
    <property type="match status" value="1"/>
</dbReference>
<reference evidence="3" key="1">
    <citation type="submission" date="2023-06" db="EMBL/GenBank/DDBJ databases">
        <authorList>
            <consortium name="Lawrence Berkeley National Laboratory"/>
            <person name="Ahrendt S."/>
            <person name="Sahu N."/>
            <person name="Indic B."/>
            <person name="Wong-Bajracharya J."/>
            <person name="Merenyi Z."/>
            <person name="Ke H.-M."/>
            <person name="Monk M."/>
            <person name="Kocsube S."/>
            <person name="Drula E."/>
            <person name="Lipzen A."/>
            <person name="Balint B."/>
            <person name="Henrissat B."/>
            <person name="Andreopoulos B."/>
            <person name="Martin F.M."/>
            <person name="Harder C.B."/>
            <person name="Rigling D."/>
            <person name="Ford K.L."/>
            <person name="Foster G.D."/>
            <person name="Pangilinan J."/>
            <person name="Papanicolaou A."/>
            <person name="Barry K."/>
            <person name="LaButti K."/>
            <person name="Viragh M."/>
            <person name="Koriabine M."/>
            <person name="Yan M."/>
            <person name="Riley R."/>
            <person name="Champramary S."/>
            <person name="Plett K.L."/>
            <person name="Tsai I.J."/>
            <person name="Slot J."/>
            <person name="Sipos G."/>
            <person name="Plett J."/>
            <person name="Nagy L.G."/>
            <person name="Grigoriev I.V."/>
        </authorList>
    </citation>
    <scope>NUCLEOTIDE SEQUENCE</scope>
    <source>
        <strain evidence="3">ICMP 16352</strain>
    </source>
</reference>
<feature type="region of interest" description="Disordered" evidence="2">
    <location>
        <begin position="67"/>
        <end position="98"/>
    </location>
</feature>
<evidence type="ECO:0000313" key="3">
    <source>
        <dbReference type="EMBL" id="KAK0470658.1"/>
    </source>
</evidence>
<accession>A0AA39NRT2</accession>
<dbReference type="GO" id="GO:0003714">
    <property type="term" value="F:transcription corepressor activity"/>
    <property type="evidence" value="ECO:0007669"/>
    <property type="project" value="InterPro"/>
</dbReference>
<feature type="compositionally biased region" description="Polar residues" evidence="2">
    <location>
        <begin position="82"/>
        <end position="93"/>
    </location>
</feature>
<dbReference type="GO" id="GO:0005634">
    <property type="term" value="C:nucleus"/>
    <property type="evidence" value="ECO:0007669"/>
    <property type="project" value="TreeGrafter"/>
</dbReference>
<protein>
    <submittedName>
        <fullName evidence="3">Uncharacterized protein</fullName>
    </submittedName>
</protein>
<dbReference type="Gene3D" id="1.20.5.430">
    <property type="match status" value="1"/>
</dbReference>
<sequence>MIPDATVEISANASESQHFAVAFDMVLKFTVRSQQVITRFIDATLSSAWFLDQQLWKVVHSSVKGAYTISPPSDNDNDETRTPVTTKHASSKPSGIGDISSPHDLTAFVKILLEQLDSKFNEMSTQILDRMTQMSSRVDVLEASIQDIVNGEVSVPQSPSPIPGSSVRRSDSGF</sequence>